<dbReference type="GO" id="GO:0031267">
    <property type="term" value="F:small GTPase binding"/>
    <property type="evidence" value="ECO:0007669"/>
    <property type="project" value="TreeGrafter"/>
</dbReference>
<dbReference type="GO" id="GO:0005634">
    <property type="term" value="C:nucleus"/>
    <property type="evidence" value="ECO:0007669"/>
    <property type="project" value="TreeGrafter"/>
</dbReference>
<dbReference type="PANTHER" id="PTHR15837:SF0">
    <property type="entry name" value="RAN GUANINE NUCLEOTIDE RELEASE FACTOR"/>
    <property type="match status" value="1"/>
</dbReference>
<dbReference type="AlphaFoldDB" id="A0A835HIW8"/>
<evidence type="ECO:0008006" key="6">
    <source>
        <dbReference type="Google" id="ProtNLM"/>
    </source>
</evidence>
<dbReference type="GO" id="GO:0006606">
    <property type="term" value="P:protein import into nucleus"/>
    <property type="evidence" value="ECO:0007669"/>
    <property type="project" value="TreeGrafter"/>
</dbReference>
<name>A0A835HIW8_9MAGN</name>
<sequence length="123" mass="13751">MSSDQCVDCSLFGGAISSTFPLRFQDVSNIREVPDHQEVYVDPSRDENLIVELLELKHEVQDSASAAWFFQDLASEQDAEESIVLEQSGIFEADGLRFRNMPAIMTTAVGQMVILISFKTLFS</sequence>
<organism evidence="4 5">
    <name type="scientific">Coptis chinensis</name>
    <dbReference type="NCBI Taxonomy" id="261450"/>
    <lineage>
        <taxon>Eukaryota</taxon>
        <taxon>Viridiplantae</taxon>
        <taxon>Streptophyta</taxon>
        <taxon>Embryophyta</taxon>
        <taxon>Tracheophyta</taxon>
        <taxon>Spermatophyta</taxon>
        <taxon>Magnoliopsida</taxon>
        <taxon>Ranunculales</taxon>
        <taxon>Ranunculaceae</taxon>
        <taxon>Coptidoideae</taxon>
        <taxon>Coptis</taxon>
    </lineage>
</organism>
<keyword evidence="5" id="KW-1185">Reference proteome</keyword>
<protein>
    <recommendedName>
        <fullName evidence="6">Ran guanine nucleotide release factor</fullName>
    </recommendedName>
</protein>
<evidence type="ECO:0000256" key="3">
    <source>
        <dbReference type="ARBA" id="ARBA00022927"/>
    </source>
</evidence>
<dbReference type="EMBL" id="JADFTS010000007">
    <property type="protein sequence ID" value="KAF9599157.1"/>
    <property type="molecule type" value="Genomic_DNA"/>
</dbReference>
<reference evidence="4 5" key="1">
    <citation type="submission" date="2020-10" db="EMBL/GenBank/DDBJ databases">
        <title>The Coptis chinensis genome and diversification of protoberbering-type alkaloids.</title>
        <authorList>
            <person name="Wang B."/>
            <person name="Shu S."/>
            <person name="Song C."/>
            <person name="Liu Y."/>
        </authorList>
    </citation>
    <scope>NUCLEOTIDE SEQUENCE [LARGE SCALE GENOMIC DNA]</scope>
    <source>
        <strain evidence="4">HL-2020</strain>
        <tissue evidence="4">Leaf</tissue>
    </source>
</reference>
<dbReference type="InterPro" id="IPR007681">
    <property type="entry name" value="Mog1"/>
</dbReference>
<dbReference type="SUPFAM" id="SSF55724">
    <property type="entry name" value="Mog1p/PsbP-like"/>
    <property type="match status" value="1"/>
</dbReference>
<dbReference type="InterPro" id="IPR016123">
    <property type="entry name" value="Mog1/PsbP_a/b/a-sand"/>
</dbReference>
<evidence type="ECO:0000313" key="4">
    <source>
        <dbReference type="EMBL" id="KAF9599157.1"/>
    </source>
</evidence>
<gene>
    <name evidence="4" type="ORF">IFM89_035436</name>
</gene>
<keyword evidence="3" id="KW-0653">Protein transport</keyword>
<evidence type="ECO:0000313" key="5">
    <source>
        <dbReference type="Proteomes" id="UP000631114"/>
    </source>
</evidence>
<evidence type="ECO:0000256" key="1">
    <source>
        <dbReference type="ARBA" id="ARBA00010307"/>
    </source>
</evidence>
<evidence type="ECO:0000256" key="2">
    <source>
        <dbReference type="ARBA" id="ARBA00022448"/>
    </source>
</evidence>
<comment type="caution">
    <text evidence="4">The sequence shown here is derived from an EMBL/GenBank/DDBJ whole genome shotgun (WGS) entry which is preliminary data.</text>
</comment>
<dbReference type="Proteomes" id="UP000631114">
    <property type="component" value="Unassembled WGS sequence"/>
</dbReference>
<dbReference type="OrthoDB" id="10255285at2759"/>
<accession>A0A835HIW8</accession>
<dbReference type="Gene3D" id="3.40.1000.10">
    <property type="entry name" value="Mog1/PsbP, alpha/beta/alpha sandwich"/>
    <property type="match status" value="1"/>
</dbReference>
<dbReference type="GO" id="GO:0005085">
    <property type="term" value="F:guanyl-nucleotide exchange factor activity"/>
    <property type="evidence" value="ECO:0007669"/>
    <property type="project" value="TreeGrafter"/>
</dbReference>
<dbReference type="PANTHER" id="PTHR15837">
    <property type="entry name" value="RAN GUANINE NUCLEOTIDE RELEASE FACTOR"/>
    <property type="match status" value="1"/>
</dbReference>
<dbReference type="Pfam" id="PF04603">
    <property type="entry name" value="Mog1"/>
    <property type="match status" value="1"/>
</dbReference>
<keyword evidence="2" id="KW-0813">Transport</keyword>
<proteinExistence type="inferred from homology"/>
<comment type="similarity">
    <text evidence="1">Belongs to the MOG1 family.</text>
</comment>